<accession>A0A1N6WQM5</accession>
<sequence>MGFYPHRYTTLNHKNYKPFIIQYAGFYVVVAWESNKKSTSNPGPVYTVLL</sequence>
<dbReference type="EMBL" id="JACHCA010000004">
    <property type="protein sequence ID" value="MBB6127749.1"/>
    <property type="molecule type" value="Genomic_DNA"/>
</dbReference>
<dbReference type="Proteomes" id="UP000548326">
    <property type="component" value="Unassembled WGS sequence"/>
</dbReference>
<dbReference type="AlphaFoldDB" id="A0A1N6WQM5"/>
<organism evidence="2 4">
    <name type="scientific">Mucilaginibacter lappiensis</name>
    <dbReference type="NCBI Taxonomy" id="354630"/>
    <lineage>
        <taxon>Bacteria</taxon>
        <taxon>Pseudomonadati</taxon>
        <taxon>Bacteroidota</taxon>
        <taxon>Sphingobacteriia</taxon>
        <taxon>Sphingobacteriales</taxon>
        <taxon>Sphingobacteriaceae</taxon>
        <taxon>Mucilaginibacter</taxon>
    </lineage>
</organism>
<evidence type="ECO:0000313" key="4">
    <source>
        <dbReference type="Proteomes" id="UP000548326"/>
    </source>
</evidence>
<comment type="caution">
    <text evidence="2">The sequence shown here is derived from an EMBL/GenBank/DDBJ whole genome shotgun (WGS) entry which is preliminary data.</text>
</comment>
<name>A0A1N6WQM5_9SPHI</name>
<protein>
    <submittedName>
        <fullName evidence="2">Uncharacterized protein</fullName>
    </submittedName>
</protein>
<dbReference type="EMBL" id="JACHCB010000004">
    <property type="protein sequence ID" value="MBB6109512.1"/>
    <property type="molecule type" value="Genomic_DNA"/>
</dbReference>
<evidence type="ECO:0000313" key="1">
    <source>
        <dbReference type="EMBL" id="MBB6109512.1"/>
    </source>
</evidence>
<gene>
    <name evidence="2" type="ORF">HDF22_001857</name>
    <name evidence="1" type="ORF">HDF23_002259</name>
</gene>
<dbReference type="Proteomes" id="UP000541583">
    <property type="component" value="Unassembled WGS sequence"/>
</dbReference>
<keyword evidence="3" id="KW-1185">Reference proteome</keyword>
<reference evidence="3 4" key="1">
    <citation type="submission" date="2020-08" db="EMBL/GenBank/DDBJ databases">
        <title>Genomic Encyclopedia of Type Strains, Phase IV (KMG-V): Genome sequencing to study the core and pangenomes of soil and plant-associated prokaryotes.</title>
        <authorList>
            <person name="Whitman W."/>
        </authorList>
    </citation>
    <scope>NUCLEOTIDE SEQUENCE [LARGE SCALE GENOMIC DNA]</scope>
    <source>
        <strain evidence="1 3">ANJLi2</strain>
        <strain evidence="2 4">MP601</strain>
    </source>
</reference>
<proteinExistence type="predicted"/>
<evidence type="ECO:0000313" key="2">
    <source>
        <dbReference type="EMBL" id="MBB6127749.1"/>
    </source>
</evidence>
<evidence type="ECO:0000313" key="3">
    <source>
        <dbReference type="Proteomes" id="UP000541583"/>
    </source>
</evidence>
<dbReference type="STRING" id="354630.SAMN05421821_10476"/>